<dbReference type="GeneID" id="63865797"/>
<dbReference type="AlphaFoldDB" id="A0A8G1RV63"/>
<dbReference type="Proteomes" id="UP000249789">
    <property type="component" value="Unassembled WGS sequence"/>
</dbReference>
<keyword evidence="1" id="KW-0472">Membrane</keyword>
<evidence type="ECO:0000313" key="2">
    <source>
        <dbReference type="EMBL" id="RAK79528.1"/>
    </source>
</evidence>
<dbReference type="EMBL" id="KZ824633">
    <property type="protein sequence ID" value="RAK79528.1"/>
    <property type="molecule type" value="Genomic_DNA"/>
</dbReference>
<keyword evidence="1" id="KW-1133">Transmembrane helix</keyword>
<dbReference type="RefSeq" id="XP_040803538.1">
    <property type="nucleotide sequence ID" value="XM_040948464.1"/>
</dbReference>
<proteinExistence type="predicted"/>
<reference evidence="2 3" key="1">
    <citation type="submission" date="2018-02" db="EMBL/GenBank/DDBJ databases">
        <title>The genomes of Aspergillus section Nigri reveals drivers in fungal speciation.</title>
        <authorList>
            <consortium name="DOE Joint Genome Institute"/>
            <person name="Vesth T.C."/>
            <person name="Nybo J."/>
            <person name="Theobald S."/>
            <person name="Brandl J."/>
            <person name="Frisvad J.C."/>
            <person name="Nielsen K.F."/>
            <person name="Lyhne E.K."/>
            <person name="Kogle M.E."/>
            <person name="Kuo A."/>
            <person name="Riley R."/>
            <person name="Clum A."/>
            <person name="Nolan M."/>
            <person name="Lipzen A."/>
            <person name="Salamov A."/>
            <person name="Henrissat B."/>
            <person name="Wiebenga A."/>
            <person name="De vries R.P."/>
            <person name="Grigoriev I.V."/>
            <person name="Mortensen U.H."/>
            <person name="Andersen M.R."/>
            <person name="Baker S.E."/>
        </authorList>
    </citation>
    <scope>NUCLEOTIDE SEQUENCE [LARGE SCALE GENOMIC DNA]</scope>
    <source>
        <strain evidence="2 3">CBS 313.89</strain>
    </source>
</reference>
<keyword evidence="3" id="KW-1185">Reference proteome</keyword>
<protein>
    <submittedName>
        <fullName evidence="2">Uncharacterized protein</fullName>
    </submittedName>
</protein>
<accession>A0A8G1RV63</accession>
<evidence type="ECO:0000313" key="3">
    <source>
        <dbReference type="Proteomes" id="UP000249789"/>
    </source>
</evidence>
<name>A0A8G1RV63_9EURO</name>
<gene>
    <name evidence="2" type="ORF">BO72DRAFT_494379</name>
</gene>
<organism evidence="2 3">
    <name type="scientific">Aspergillus fijiensis CBS 313.89</name>
    <dbReference type="NCBI Taxonomy" id="1448319"/>
    <lineage>
        <taxon>Eukaryota</taxon>
        <taxon>Fungi</taxon>
        <taxon>Dikarya</taxon>
        <taxon>Ascomycota</taxon>
        <taxon>Pezizomycotina</taxon>
        <taxon>Eurotiomycetes</taxon>
        <taxon>Eurotiomycetidae</taxon>
        <taxon>Eurotiales</taxon>
        <taxon>Aspergillaceae</taxon>
        <taxon>Aspergillus</taxon>
    </lineage>
</organism>
<evidence type="ECO:0000256" key="1">
    <source>
        <dbReference type="SAM" id="Phobius"/>
    </source>
</evidence>
<sequence length="62" mass="6830">MAESKEDIVADNRPQSYIQGARLHLTTAALALYLFLTILEIPIVTIALISITEELGGLNKIY</sequence>
<dbReference type="VEuPathDB" id="FungiDB:BO72DRAFT_494379"/>
<keyword evidence="1" id="KW-0812">Transmembrane</keyword>
<feature type="transmembrane region" description="Helical" evidence="1">
    <location>
        <begin position="30"/>
        <end position="51"/>
    </location>
</feature>